<protein>
    <recommendedName>
        <fullName evidence="1">Aminoglycoside phosphotransferase domain-containing protein</fullName>
    </recommendedName>
</protein>
<evidence type="ECO:0000313" key="4">
    <source>
        <dbReference type="Proteomes" id="UP000013783"/>
    </source>
</evidence>
<dbReference type="Proteomes" id="UP000014148">
    <property type="component" value="Unassembled WGS sequence"/>
</dbReference>
<organism evidence="2 4">
    <name type="scientific">Enterococcus malodoratus ATCC 43197</name>
    <dbReference type="NCBI Taxonomy" id="1158601"/>
    <lineage>
        <taxon>Bacteria</taxon>
        <taxon>Bacillati</taxon>
        <taxon>Bacillota</taxon>
        <taxon>Bacilli</taxon>
        <taxon>Lactobacillales</taxon>
        <taxon>Enterococcaceae</taxon>
        <taxon>Enterococcus</taxon>
    </lineage>
</organism>
<reference evidence="2 4" key="1">
    <citation type="submission" date="2013-02" db="EMBL/GenBank/DDBJ databases">
        <title>The Genome Sequence of Enterococcus malodoratus ATCC_43197.</title>
        <authorList>
            <consortium name="The Broad Institute Genome Sequencing Platform"/>
            <consortium name="The Broad Institute Genome Sequencing Center for Infectious Disease"/>
            <person name="Earl A.M."/>
            <person name="Gilmore M.S."/>
            <person name="Lebreton F."/>
            <person name="Walker B."/>
            <person name="Young S.K."/>
            <person name="Zeng Q."/>
            <person name="Gargeya S."/>
            <person name="Fitzgerald M."/>
            <person name="Haas B."/>
            <person name="Abouelleil A."/>
            <person name="Alvarado L."/>
            <person name="Arachchi H.M."/>
            <person name="Berlin A.M."/>
            <person name="Chapman S.B."/>
            <person name="Dewar J."/>
            <person name="Goldberg J."/>
            <person name="Griggs A."/>
            <person name="Gujja S."/>
            <person name="Hansen M."/>
            <person name="Howarth C."/>
            <person name="Imamovic A."/>
            <person name="Larimer J."/>
            <person name="McCowan C."/>
            <person name="Murphy C."/>
            <person name="Neiman D."/>
            <person name="Pearson M."/>
            <person name="Priest M."/>
            <person name="Roberts A."/>
            <person name="Saif S."/>
            <person name="Shea T."/>
            <person name="Sisk P."/>
            <person name="Sykes S."/>
            <person name="Wortman J."/>
            <person name="Nusbaum C."/>
            <person name="Birren B."/>
        </authorList>
    </citation>
    <scope>NUCLEOTIDE SEQUENCE [LARGE SCALE GENOMIC DNA]</scope>
    <source>
        <strain evidence="2 4">ATCC 43197</strain>
    </source>
</reference>
<evidence type="ECO:0000313" key="2">
    <source>
        <dbReference type="EMBL" id="EOH80605.1"/>
    </source>
</evidence>
<reference evidence="3 5" key="2">
    <citation type="submission" date="2013-03" db="EMBL/GenBank/DDBJ databases">
        <title>The Genome Sequence of Enterococcus malodoratus ATCC_43197 (PacBio/Illumina hybrid assembly).</title>
        <authorList>
            <consortium name="The Broad Institute Genomics Platform"/>
            <consortium name="The Broad Institute Genome Sequencing Center for Infectious Disease"/>
            <person name="Earl A."/>
            <person name="Russ C."/>
            <person name="Gilmore M."/>
            <person name="Surin D."/>
            <person name="Walker B."/>
            <person name="Young S."/>
            <person name="Zeng Q."/>
            <person name="Gargeya S."/>
            <person name="Fitzgerald M."/>
            <person name="Haas B."/>
            <person name="Abouelleil A."/>
            <person name="Allen A.W."/>
            <person name="Alvarado L."/>
            <person name="Arachchi H.M."/>
            <person name="Berlin A.M."/>
            <person name="Chapman S.B."/>
            <person name="Gainer-Dewar J."/>
            <person name="Goldberg J."/>
            <person name="Griggs A."/>
            <person name="Gujja S."/>
            <person name="Hansen M."/>
            <person name="Howarth C."/>
            <person name="Imamovic A."/>
            <person name="Ireland A."/>
            <person name="Larimer J."/>
            <person name="McCowan C."/>
            <person name="Murphy C."/>
            <person name="Pearson M."/>
            <person name="Poon T.W."/>
            <person name="Priest M."/>
            <person name="Roberts A."/>
            <person name="Saif S."/>
            <person name="Shea T."/>
            <person name="Sisk P."/>
            <person name="Sykes S."/>
            <person name="Wortman J."/>
            <person name="Nusbaum C."/>
            <person name="Birren B."/>
        </authorList>
    </citation>
    <scope>NUCLEOTIDE SEQUENCE [LARGE SCALE GENOMIC DNA]</scope>
    <source>
        <strain evidence="3 5">ATCC 43197</strain>
    </source>
</reference>
<proteinExistence type="predicted"/>
<feature type="domain" description="Aminoglycoside phosphotransferase" evidence="1">
    <location>
        <begin position="23"/>
        <end position="247"/>
    </location>
</feature>
<dbReference type="InterPro" id="IPR002575">
    <property type="entry name" value="Aminoglycoside_PTrfase"/>
</dbReference>
<dbReference type="PANTHER" id="PTHR21310">
    <property type="entry name" value="AMINOGLYCOSIDE PHOSPHOTRANSFERASE-RELATED-RELATED"/>
    <property type="match status" value="1"/>
</dbReference>
<dbReference type="EMBL" id="AJAK01000007">
    <property type="protein sequence ID" value="EOH80605.1"/>
    <property type="molecule type" value="Genomic_DNA"/>
</dbReference>
<gene>
    <name evidence="3" type="ORF">I585_00574</name>
    <name evidence="2" type="ORF">UAI_00643</name>
</gene>
<dbReference type="SUPFAM" id="SSF56112">
    <property type="entry name" value="Protein kinase-like (PK-like)"/>
    <property type="match status" value="1"/>
</dbReference>
<dbReference type="PATRIC" id="fig|1158601.3.peg.624"/>
<dbReference type="eggNOG" id="COG3173">
    <property type="taxonomic scope" value="Bacteria"/>
</dbReference>
<dbReference type="RefSeq" id="WP_010739525.1">
    <property type="nucleotide sequence ID" value="NZ_KB946249.1"/>
</dbReference>
<dbReference type="Gene3D" id="3.90.1200.10">
    <property type="match status" value="1"/>
</dbReference>
<accession>R2RA61</accession>
<sequence length="311" mass="36003">MNKLEAQAAIEKVYPDLVIENFEFLGSGFDSDAFLLNQSYVFKFPRHTRAARNLYKEAVVLREIKDQVPLKVPEICFVGESNRKHQLEFVGHEKINGVPLTADILQSLTTEEKENLNKELAAFFKTLHGIKLPESIEGLEVDKKTKAAYEYKVIKQAAYPLLPKSVQLEIDEVYRRILQQDFHYQKCLIHNDFGASNVYYDQATNQICGLIDFGDVAIYDRDMEFVCLMFDYEEGFDQEFVQKLMIACEIDPSEIQKKLGFVDFYNQLENIYLGQEFGMTELFEDSVAEIQQGLKGYEENILLEDKTIDYL</sequence>
<dbReference type="Proteomes" id="UP000013783">
    <property type="component" value="Unassembled WGS sequence"/>
</dbReference>
<evidence type="ECO:0000313" key="5">
    <source>
        <dbReference type="Proteomes" id="UP000014148"/>
    </source>
</evidence>
<evidence type="ECO:0000259" key="1">
    <source>
        <dbReference type="Pfam" id="PF01636"/>
    </source>
</evidence>
<comment type="caution">
    <text evidence="2">The sequence shown here is derived from an EMBL/GenBank/DDBJ whole genome shotgun (WGS) entry which is preliminary data.</text>
</comment>
<dbReference type="InterPro" id="IPR011009">
    <property type="entry name" value="Kinase-like_dom_sf"/>
</dbReference>
<dbReference type="PANTHER" id="PTHR21310:SF15">
    <property type="entry name" value="AMINOGLYCOSIDE PHOSPHOTRANSFERASE DOMAIN-CONTAINING PROTEIN"/>
    <property type="match status" value="1"/>
</dbReference>
<dbReference type="EMBL" id="ASWA01000002">
    <property type="protein sequence ID" value="EOT69114.1"/>
    <property type="molecule type" value="Genomic_DNA"/>
</dbReference>
<dbReference type="OrthoDB" id="3806873at2"/>
<evidence type="ECO:0000313" key="3">
    <source>
        <dbReference type="EMBL" id="EOT69114.1"/>
    </source>
</evidence>
<dbReference type="InterPro" id="IPR051678">
    <property type="entry name" value="AGP_Transferase"/>
</dbReference>
<dbReference type="Gene3D" id="3.30.200.20">
    <property type="entry name" value="Phosphorylase Kinase, domain 1"/>
    <property type="match status" value="1"/>
</dbReference>
<dbReference type="Pfam" id="PF01636">
    <property type="entry name" value="APH"/>
    <property type="match status" value="1"/>
</dbReference>
<name>R2RA61_9ENTE</name>
<dbReference type="AlphaFoldDB" id="R2RA61"/>
<dbReference type="STRING" id="71451.RV07_GL000605"/>
<keyword evidence="5" id="KW-1185">Reference proteome</keyword>